<protein>
    <recommendedName>
        <fullName evidence="4">PHD-type domain-containing protein</fullName>
    </recommendedName>
</protein>
<dbReference type="Proteomes" id="UP001652661">
    <property type="component" value="Unplaced"/>
</dbReference>
<dbReference type="GeneID" id="138929318"/>
<evidence type="ECO:0000256" key="1">
    <source>
        <dbReference type="SAM" id="MobiDB-lite"/>
    </source>
</evidence>
<feature type="region of interest" description="Disordered" evidence="1">
    <location>
        <begin position="349"/>
        <end position="369"/>
    </location>
</feature>
<dbReference type="RefSeq" id="XP_070144864.1">
    <property type="nucleotide sequence ID" value="XM_070288763.1"/>
</dbReference>
<accession>A0ABM4GQ83</accession>
<name>A0ABM4GQ83_DROKI</name>
<keyword evidence="2" id="KW-1185">Reference proteome</keyword>
<evidence type="ECO:0000313" key="3">
    <source>
        <dbReference type="RefSeq" id="XP_070144864.1"/>
    </source>
</evidence>
<evidence type="ECO:0000313" key="2">
    <source>
        <dbReference type="Proteomes" id="UP001652661"/>
    </source>
</evidence>
<sequence>MATCCFPKCPNGQKISSRHVTVYCWLCDNIAHIGCADLGQNGSRITDRIRENPGLDWTCPSCLHIKSDMRVFMRQTHLEFQSLAAGFKELSTRFQKAEHHFKSLKLLSDPVNKNKSNLSEKFLSLPDPECPLMQFTPRAKPAAVDNGSGDDASSITTSMVEDLVRPLDQQPVNVVQASTLHAAASAEVAAPVPILGGGEATMLPVQQPVYTDQASTSRAAAINDASVVSNPNPVAPPVVTISVPAVTRSGPQQSTISGVAKRGPVPLAGVAPKKQIFVSRLNPDASEGDVKTHLSSKLNVSVTEFSVSKFNFKERRDISSFKITISDQLFSKALDPSVWPKHAIVHEFEHKSTPRARGPQTPSTRPPKN</sequence>
<organism evidence="2 3">
    <name type="scientific">Drosophila kikkawai</name>
    <name type="common">Fruit fly</name>
    <dbReference type="NCBI Taxonomy" id="30033"/>
    <lineage>
        <taxon>Eukaryota</taxon>
        <taxon>Metazoa</taxon>
        <taxon>Ecdysozoa</taxon>
        <taxon>Arthropoda</taxon>
        <taxon>Hexapoda</taxon>
        <taxon>Insecta</taxon>
        <taxon>Pterygota</taxon>
        <taxon>Neoptera</taxon>
        <taxon>Endopterygota</taxon>
        <taxon>Diptera</taxon>
        <taxon>Brachycera</taxon>
        <taxon>Muscomorpha</taxon>
        <taxon>Ephydroidea</taxon>
        <taxon>Drosophilidae</taxon>
        <taxon>Drosophila</taxon>
        <taxon>Sophophora</taxon>
    </lineage>
</organism>
<gene>
    <name evidence="3" type="primary">LOC138929318</name>
</gene>
<evidence type="ECO:0008006" key="4">
    <source>
        <dbReference type="Google" id="ProtNLM"/>
    </source>
</evidence>
<proteinExistence type="predicted"/>
<reference evidence="3" key="1">
    <citation type="submission" date="2025-08" db="UniProtKB">
        <authorList>
            <consortium name="RefSeq"/>
        </authorList>
    </citation>
    <scope>IDENTIFICATION</scope>
    <source>
        <strain evidence="3">14028-0561.14</strain>
        <tissue evidence="3">Whole fly</tissue>
    </source>
</reference>